<dbReference type="PROSITE" id="PS51464">
    <property type="entry name" value="SIS"/>
    <property type="match status" value="1"/>
</dbReference>
<evidence type="ECO:0000259" key="5">
    <source>
        <dbReference type="PROSITE" id="PS51464"/>
    </source>
</evidence>
<proteinExistence type="predicted"/>
<dbReference type="Proteomes" id="UP000269374">
    <property type="component" value="Chromosome"/>
</dbReference>
<dbReference type="Pfam" id="PF01380">
    <property type="entry name" value="SIS"/>
    <property type="match status" value="1"/>
</dbReference>
<dbReference type="PANTHER" id="PTHR30514:SF21">
    <property type="entry name" value="RPIR-FAMILY TRANSCRIPTIONAL REGULATOR"/>
    <property type="match status" value="1"/>
</dbReference>
<dbReference type="InterPro" id="IPR046348">
    <property type="entry name" value="SIS_dom_sf"/>
</dbReference>
<dbReference type="PROSITE" id="PS51071">
    <property type="entry name" value="HTH_RPIR"/>
    <property type="match status" value="1"/>
</dbReference>
<evidence type="ECO:0000313" key="6">
    <source>
        <dbReference type="EMBL" id="AYG01928.1"/>
    </source>
</evidence>
<evidence type="ECO:0000256" key="3">
    <source>
        <dbReference type="ARBA" id="ARBA00023163"/>
    </source>
</evidence>
<dbReference type="EMBL" id="CP032627">
    <property type="protein sequence ID" value="AYG01928.1"/>
    <property type="molecule type" value="Genomic_DNA"/>
</dbReference>
<evidence type="ECO:0000259" key="4">
    <source>
        <dbReference type="PROSITE" id="PS51071"/>
    </source>
</evidence>
<name>A0A387BH17_9LACT</name>
<feature type="domain" description="HTH rpiR-type" evidence="4">
    <location>
        <begin position="1"/>
        <end position="77"/>
    </location>
</feature>
<dbReference type="PANTHER" id="PTHR30514">
    <property type="entry name" value="GLUCOKINASE"/>
    <property type="match status" value="1"/>
</dbReference>
<gene>
    <name evidence="6" type="ORF">D7I46_05375</name>
</gene>
<dbReference type="InterPro" id="IPR009057">
    <property type="entry name" value="Homeodomain-like_sf"/>
</dbReference>
<dbReference type="KEGG" id="lact:D7I46_05375"/>
<dbReference type="InterPro" id="IPR000281">
    <property type="entry name" value="HTH_RpiR"/>
</dbReference>
<dbReference type="Pfam" id="PF01418">
    <property type="entry name" value="HTH_6"/>
    <property type="match status" value="1"/>
</dbReference>
<dbReference type="SUPFAM" id="SSF53697">
    <property type="entry name" value="SIS domain"/>
    <property type="match status" value="1"/>
</dbReference>
<sequence length="238" mass="27561">MNFESRTINFDYKLTELEDDLVDYILNHKEEVVEMKIVHLAQTIYTVPNTITRFCHKLGYKGFSELKAELRHEITDKKLPSNPQAVLLLKNIDLIDKVREAKVISAFQKAKAVNFYAVGQTGLVAKICVDNFYALDDKFLFYTYPNKLRHRMEHAEQEIFFFISLSGETDSVIDLATHAKKLGHIIISLTNLTDNRLSRLSDISLFCYTEKEIVDNYDVTDKTPILIVMHSLFQTFLK</sequence>
<dbReference type="GO" id="GO:0003700">
    <property type="term" value="F:DNA-binding transcription factor activity"/>
    <property type="evidence" value="ECO:0007669"/>
    <property type="project" value="InterPro"/>
</dbReference>
<reference evidence="6 7" key="1">
    <citation type="submission" date="2018-09" db="EMBL/GenBank/DDBJ databases">
        <title>Genome sequencing of strain 1JSPR-7.</title>
        <authorList>
            <person name="Heo J."/>
            <person name="Kim S.-J."/>
            <person name="Kwon S.-W."/>
        </authorList>
    </citation>
    <scope>NUCLEOTIDE SEQUENCE [LARGE SCALE GENOMIC DNA]</scope>
    <source>
        <strain evidence="6 7">1JSPR-7</strain>
    </source>
</reference>
<dbReference type="OrthoDB" id="1648815at2"/>
<dbReference type="CDD" id="cd05013">
    <property type="entry name" value="SIS_RpiR"/>
    <property type="match status" value="1"/>
</dbReference>
<dbReference type="Gene3D" id="3.40.50.10490">
    <property type="entry name" value="Glucose-6-phosphate isomerase like protein, domain 1"/>
    <property type="match status" value="1"/>
</dbReference>
<evidence type="ECO:0000313" key="7">
    <source>
        <dbReference type="Proteomes" id="UP000269374"/>
    </source>
</evidence>
<feature type="domain" description="SIS" evidence="5">
    <location>
        <begin position="103"/>
        <end position="238"/>
    </location>
</feature>
<keyword evidence="1" id="KW-0805">Transcription regulation</keyword>
<evidence type="ECO:0000256" key="1">
    <source>
        <dbReference type="ARBA" id="ARBA00023015"/>
    </source>
</evidence>
<dbReference type="GO" id="GO:0097367">
    <property type="term" value="F:carbohydrate derivative binding"/>
    <property type="evidence" value="ECO:0007669"/>
    <property type="project" value="InterPro"/>
</dbReference>
<dbReference type="InterPro" id="IPR035472">
    <property type="entry name" value="RpiR-like_SIS"/>
</dbReference>
<dbReference type="GO" id="GO:1901135">
    <property type="term" value="P:carbohydrate derivative metabolic process"/>
    <property type="evidence" value="ECO:0007669"/>
    <property type="project" value="InterPro"/>
</dbReference>
<organism evidence="6 7">
    <name type="scientific">Lactococcus allomyrinae</name>
    <dbReference type="NCBI Taxonomy" id="2419773"/>
    <lineage>
        <taxon>Bacteria</taxon>
        <taxon>Bacillati</taxon>
        <taxon>Bacillota</taxon>
        <taxon>Bacilli</taxon>
        <taxon>Lactobacillales</taxon>
        <taxon>Streptococcaceae</taxon>
        <taxon>Lactococcus</taxon>
    </lineage>
</organism>
<keyword evidence="3" id="KW-0804">Transcription</keyword>
<dbReference type="InterPro" id="IPR001347">
    <property type="entry name" value="SIS_dom"/>
</dbReference>
<dbReference type="SUPFAM" id="SSF46689">
    <property type="entry name" value="Homeodomain-like"/>
    <property type="match status" value="1"/>
</dbReference>
<dbReference type="GO" id="GO:0003677">
    <property type="term" value="F:DNA binding"/>
    <property type="evidence" value="ECO:0007669"/>
    <property type="project" value="UniProtKB-KW"/>
</dbReference>
<accession>A0A387BH17</accession>
<keyword evidence="2" id="KW-0238">DNA-binding</keyword>
<dbReference type="AlphaFoldDB" id="A0A387BH17"/>
<protein>
    <submittedName>
        <fullName evidence="6">MurR/RpiR family transcriptional regulator</fullName>
    </submittedName>
</protein>
<dbReference type="Gene3D" id="1.10.10.10">
    <property type="entry name" value="Winged helix-like DNA-binding domain superfamily/Winged helix DNA-binding domain"/>
    <property type="match status" value="1"/>
</dbReference>
<dbReference type="InterPro" id="IPR036388">
    <property type="entry name" value="WH-like_DNA-bd_sf"/>
</dbReference>
<dbReference type="InterPro" id="IPR047640">
    <property type="entry name" value="RpiR-like"/>
</dbReference>
<keyword evidence="7" id="KW-1185">Reference proteome</keyword>
<evidence type="ECO:0000256" key="2">
    <source>
        <dbReference type="ARBA" id="ARBA00023125"/>
    </source>
</evidence>